<sequence length="82" mass="9700">MKQKKEPIKNWKIWVVLVGLFVLSVPWYLPTGSYEPLIFGVPYWAWIIIGISLIISAALSYILRNCWHMTDEDEMWEEGEEQ</sequence>
<dbReference type="RefSeq" id="WP_390357657.1">
    <property type="nucleotide sequence ID" value="NZ_JBHUIZ010000015.1"/>
</dbReference>
<organism evidence="2 3">
    <name type="scientific">Tigheibacillus halophilus</name>
    <dbReference type="NCBI Taxonomy" id="361280"/>
    <lineage>
        <taxon>Bacteria</taxon>
        <taxon>Bacillati</taxon>
        <taxon>Bacillota</taxon>
        <taxon>Bacilli</taxon>
        <taxon>Bacillales</taxon>
        <taxon>Bacillaceae</taxon>
        <taxon>Tigheibacillus</taxon>
    </lineage>
</organism>
<evidence type="ECO:0008006" key="4">
    <source>
        <dbReference type="Google" id="ProtNLM"/>
    </source>
</evidence>
<protein>
    <recommendedName>
        <fullName evidence="4">DUF3311 domain-containing protein</fullName>
    </recommendedName>
</protein>
<feature type="transmembrane region" description="Helical" evidence="1">
    <location>
        <begin position="12"/>
        <end position="29"/>
    </location>
</feature>
<name>A0ABU5C2U7_9BACI</name>
<feature type="transmembrane region" description="Helical" evidence="1">
    <location>
        <begin position="41"/>
        <end position="63"/>
    </location>
</feature>
<keyword evidence="1" id="KW-1133">Transmembrane helix</keyword>
<reference evidence="2 3" key="1">
    <citation type="submission" date="2023-10" db="EMBL/GenBank/DDBJ databases">
        <title>Virgibacillus halophilus 5B73C genome.</title>
        <authorList>
            <person name="Miliotis G."/>
            <person name="Sengupta P."/>
            <person name="Hameed A."/>
            <person name="Chuvochina M."/>
            <person name="Mcdonagh F."/>
            <person name="Simpson A.C."/>
            <person name="Singh N.K."/>
            <person name="Rekha P.D."/>
            <person name="Raman K."/>
            <person name="Hugenholtz P."/>
            <person name="Venkateswaran K."/>
        </authorList>
    </citation>
    <scope>NUCLEOTIDE SEQUENCE [LARGE SCALE GENOMIC DNA]</scope>
    <source>
        <strain evidence="2 3">5B73C</strain>
    </source>
</reference>
<accession>A0ABU5C2U7</accession>
<dbReference type="Proteomes" id="UP001281447">
    <property type="component" value="Unassembled WGS sequence"/>
</dbReference>
<evidence type="ECO:0000256" key="1">
    <source>
        <dbReference type="SAM" id="Phobius"/>
    </source>
</evidence>
<comment type="caution">
    <text evidence="2">The sequence shown here is derived from an EMBL/GenBank/DDBJ whole genome shotgun (WGS) entry which is preliminary data.</text>
</comment>
<evidence type="ECO:0000313" key="3">
    <source>
        <dbReference type="Proteomes" id="UP001281447"/>
    </source>
</evidence>
<dbReference type="EMBL" id="JAWDIP010000003">
    <property type="protein sequence ID" value="MDY0393495.1"/>
    <property type="molecule type" value="Genomic_DNA"/>
</dbReference>
<keyword evidence="1" id="KW-0812">Transmembrane</keyword>
<evidence type="ECO:0000313" key="2">
    <source>
        <dbReference type="EMBL" id="MDY0393495.1"/>
    </source>
</evidence>
<proteinExistence type="predicted"/>
<keyword evidence="1" id="KW-0472">Membrane</keyword>
<gene>
    <name evidence="2" type="ORF">RWE15_02425</name>
</gene>
<keyword evidence="3" id="KW-1185">Reference proteome</keyword>